<evidence type="ECO:0000256" key="2">
    <source>
        <dbReference type="ARBA" id="ARBA00004448"/>
    </source>
</evidence>
<keyword evidence="7 18" id="KW-0679">Respiratory chain</keyword>
<feature type="transmembrane region" description="Helical" evidence="18">
    <location>
        <begin position="267"/>
        <end position="288"/>
    </location>
</feature>
<dbReference type="GO" id="GO:0008137">
    <property type="term" value="F:NADH dehydrogenase (ubiquinone) activity"/>
    <property type="evidence" value="ECO:0007669"/>
    <property type="project" value="UniProtKB-EC"/>
</dbReference>
<dbReference type="GeneID" id="41792801"/>
<dbReference type="Pfam" id="PF00361">
    <property type="entry name" value="Proton_antipo_M"/>
    <property type="match status" value="1"/>
</dbReference>
<dbReference type="AlphaFoldDB" id="A0A5B7XU19"/>
<dbReference type="CTD" id="4536"/>
<evidence type="ECO:0000313" key="21">
    <source>
        <dbReference type="EMBL" id="QCZ36036.1"/>
    </source>
</evidence>
<feature type="transmembrane region" description="Helical" evidence="18">
    <location>
        <begin position="58"/>
        <end position="82"/>
    </location>
</feature>
<keyword evidence="15 18" id="KW-0496">Mitochondrion</keyword>
<evidence type="ECO:0000256" key="13">
    <source>
        <dbReference type="ARBA" id="ARBA00023027"/>
    </source>
</evidence>
<feature type="chain" id="PRO_5023005167" description="NADH-ubiquinone oxidoreductase chain 2" evidence="19">
    <location>
        <begin position="24"/>
        <end position="335"/>
    </location>
</feature>
<gene>
    <name evidence="21" type="primary">ND2</name>
</gene>
<keyword evidence="19" id="KW-0732">Signal</keyword>
<evidence type="ECO:0000256" key="4">
    <source>
        <dbReference type="ARBA" id="ARBA00012944"/>
    </source>
</evidence>
<evidence type="ECO:0000256" key="12">
    <source>
        <dbReference type="ARBA" id="ARBA00022989"/>
    </source>
</evidence>
<keyword evidence="9 18" id="KW-0999">Mitochondrion inner membrane</keyword>
<feature type="transmembrane region" description="Helical" evidence="18">
    <location>
        <begin position="309"/>
        <end position="333"/>
    </location>
</feature>
<evidence type="ECO:0000259" key="20">
    <source>
        <dbReference type="Pfam" id="PF00361"/>
    </source>
</evidence>
<feature type="transmembrane region" description="Helical" evidence="18">
    <location>
        <begin position="236"/>
        <end position="255"/>
    </location>
</feature>
<comment type="subcellular location">
    <subcellularLocation>
        <location evidence="2 18">Mitochondrion inner membrane</location>
        <topology evidence="2 18">Multi-pass membrane protein</topology>
    </subcellularLocation>
</comment>
<keyword evidence="16 18" id="KW-0472">Membrane</keyword>
<sequence length="335" mass="38032">MLINPRFLCFFSLLMLSLSIVISSNSWFSAWVGLELNLLSFIPIMMTKNNQQLTEAGLKYFLIQALASVIFMFSALFSLFYFNYSSHSIIIILMMSLLLKLGASPFHMWFPAVAEGLSWNKFFILATIQKINPLLLLSTIPFTPAKFILLTAMLSGLVGSLGGFNLNLLRSMMAFSSINHIGWLLFASLLNNSLMWIYFFVYVIILSSMAQLFNLYQLTSMSQINSNHSLSPGVKLLLFLNMFSLGGLPPFLGFLPKWLIIKNASAIMMIASLMVLILSTLITLYYYLRISFSSNLLYSKITWTKKLNFKLAPMVICSSYISIFGLLLCNWFYLM</sequence>
<comment type="function">
    <text evidence="18">Core subunit of the mitochondrial membrane respiratory chain NADH dehydrogenase (Complex I) which catalyzes electron transfer from NADH through the respiratory chain, using ubiquinone as an electron acceptor. Essential for the catalytic activity and assembly of complex I.</text>
</comment>
<comment type="similarity">
    <text evidence="3 18">Belongs to the complex I subunit 2 family.</text>
</comment>
<evidence type="ECO:0000256" key="14">
    <source>
        <dbReference type="ARBA" id="ARBA00023075"/>
    </source>
</evidence>
<keyword evidence="8 18" id="KW-0812">Transmembrane</keyword>
<dbReference type="PANTHER" id="PTHR46552">
    <property type="entry name" value="NADH-UBIQUINONE OXIDOREDUCTASE CHAIN 2"/>
    <property type="match status" value="1"/>
</dbReference>
<evidence type="ECO:0000256" key="5">
    <source>
        <dbReference type="ARBA" id="ARBA00021008"/>
    </source>
</evidence>
<organism evidence="21">
    <name type="scientific">Lepidurus arcticus</name>
    <dbReference type="NCBI Taxonomy" id="77708"/>
    <lineage>
        <taxon>Eukaryota</taxon>
        <taxon>Metazoa</taxon>
        <taxon>Ecdysozoa</taxon>
        <taxon>Arthropoda</taxon>
        <taxon>Crustacea</taxon>
        <taxon>Branchiopoda</taxon>
        <taxon>Notostraca</taxon>
        <taxon>Triopsidae</taxon>
        <taxon>Lepidurus</taxon>
    </lineage>
</organism>
<evidence type="ECO:0000256" key="10">
    <source>
        <dbReference type="ARBA" id="ARBA00022967"/>
    </source>
</evidence>
<accession>A0A5B7XU19</accession>
<feature type="domain" description="NADH:quinone oxidoreductase/Mrp antiporter transmembrane" evidence="20">
    <location>
        <begin position="24"/>
        <end position="283"/>
    </location>
</feature>
<evidence type="ECO:0000256" key="18">
    <source>
        <dbReference type="RuleBase" id="RU003403"/>
    </source>
</evidence>
<keyword evidence="11 18" id="KW-0249">Electron transport</keyword>
<geneLocation type="mitochondrion" evidence="21"/>
<dbReference type="EMBL" id="MK579380">
    <property type="protein sequence ID" value="QCZ36036.1"/>
    <property type="molecule type" value="Genomic_DNA"/>
</dbReference>
<comment type="function">
    <text evidence="1">Core subunit of the mitochondrial membrane respiratory chain NADH dehydrogenase (Complex I) that is believed to belong to the minimal assembly required for catalysis. Complex I functions in the transfer of electrons from NADH to the respiratory chain. The immediate electron acceptor for the enzyme is believed to be ubiquinone.</text>
</comment>
<keyword evidence="10 18" id="KW-1278">Translocase</keyword>
<keyword evidence="12 18" id="KW-1133">Transmembrane helix</keyword>
<evidence type="ECO:0000256" key="16">
    <source>
        <dbReference type="ARBA" id="ARBA00023136"/>
    </source>
</evidence>
<dbReference type="RefSeq" id="YP_009689591.1">
    <property type="nucleotide sequence ID" value="NC_044654.1"/>
</dbReference>
<dbReference type="PRINTS" id="PR01436">
    <property type="entry name" value="NADHDHGNASE2"/>
</dbReference>
<feature type="transmembrane region" description="Helical" evidence="18">
    <location>
        <begin position="147"/>
        <end position="166"/>
    </location>
</feature>
<comment type="catalytic activity">
    <reaction evidence="17 18">
        <text>a ubiquinone + NADH + 5 H(+)(in) = a ubiquinol + NAD(+) + 4 H(+)(out)</text>
        <dbReference type="Rhea" id="RHEA:29091"/>
        <dbReference type="Rhea" id="RHEA-COMP:9565"/>
        <dbReference type="Rhea" id="RHEA-COMP:9566"/>
        <dbReference type="ChEBI" id="CHEBI:15378"/>
        <dbReference type="ChEBI" id="CHEBI:16389"/>
        <dbReference type="ChEBI" id="CHEBI:17976"/>
        <dbReference type="ChEBI" id="CHEBI:57540"/>
        <dbReference type="ChEBI" id="CHEBI:57945"/>
        <dbReference type="EC" id="7.1.1.2"/>
    </reaction>
</comment>
<dbReference type="InterPro" id="IPR050175">
    <property type="entry name" value="Complex_I_Subunit_2"/>
</dbReference>
<evidence type="ECO:0000256" key="11">
    <source>
        <dbReference type="ARBA" id="ARBA00022982"/>
    </source>
</evidence>
<evidence type="ECO:0000256" key="19">
    <source>
        <dbReference type="SAM" id="SignalP"/>
    </source>
</evidence>
<reference evidence="21" key="1">
    <citation type="journal article" date="2019" name="Zoological Lett">
        <title>Mitochondrial genome diversity and evolution in Branchiopoda (Crustacea).</title>
        <authorList>
            <person name="Luchetti A."/>
            <person name="Forni G."/>
            <person name="Skaist A.M."/>
            <person name="Wheelan S.J."/>
            <person name="Mantovani B."/>
        </authorList>
    </citation>
    <scope>NUCLEOTIDE SEQUENCE</scope>
    <source>
        <strain evidence="21">Lart-F3</strain>
    </source>
</reference>
<protein>
    <recommendedName>
        <fullName evidence="5 18">NADH-ubiquinone oxidoreductase chain 2</fullName>
        <ecNumber evidence="4 18">7.1.1.2</ecNumber>
    </recommendedName>
</protein>
<dbReference type="GO" id="GO:0005743">
    <property type="term" value="C:mitochondrial inner membrane"/>
    <property type="evidence" value="ECO:0007669"/>
    <property type="project" value="UniProtKB-SubCell"/>
</dbReference>
<dbReference type="InterPro" id="IPR003917">
    <property type="entry name" value="NADH_UbQ_OxRdtase_chain2"/>
</dbReference>
<feature type="signal peptide" evidence="19">
    <location>
        <begin position="1"/>
        <end position="23"/>
    </location>
</feature>
<dbReference type="EC" id="7.1.1.2" evidence="4 18"/>
<proteinExistence type="inferred from homology"/>
<feature type="transmembrane region" description="Helical" evidence="18">
    <location>
        <begin position="88"/>
        <end position="110"/>
    </location>
</feature>
<evidence type="ECO:0000256" key="1">
    <source>
        <dbReference type="ARBA" id="ARBA00003257"/>
    </source>
</evidence>
<dbReference type="GO" id="GO:0006120">
    <property type="term" value="P:mitochondrial electron transport, NADH to ubiquinone"/>
    <property type="evidence" value="ECO:0007669"/>
    <property type="project" value="InterPro"/>
</dbReference>
<evidence type="ECO:0000256" key="8">
    <source>
        <dbReference type="ARBA" id="ARBA00022692"/>
    </source>
</evidence>
<evidence type="ECO:0000256" key="17">
    <source>
        <dbReference type="ARBA" id="ARBA00049551"/>
    </source>
</evidence>
<keyword evidence="14 18" id="KW-0830">Ubiquinone</keyword>
<keyword evidence="13 18" id="KW-0520">NAD</keyword>
<evidence type="ECO:0000256" key="9">
    <source>
        <dbReference type="ARBA" id="ARBA00022792"/>
    </source>
</evidence>
<name>A0A5B7XU19_9CRUS</name>
<dbReference type="PANTHER" id="PTHR46552:SF1">
    <property type="entry name" value="NADH-UBIQUINONE OXIDOREDUCTASE CHAIN 2"/>
    <property type="match status" value="1"/>
</dbReference>
<evidence type="ECO:0000256" key="6">
    <source>
        <dbReference type="ARBA" id="ARBA00022448"/>
    </source>
</evidence>
<evidence type="ECO:0000256" key="7">
    <source>
        <dbReference type="ARBA" id="ARBA00022660"/>
    </source>
</evidence>
<keyword evidence="6" id="KW-0813">Transport</keyword>
<dbReference type="InterPro" id="IPR001750">
    <property type="entry name" value="ND/Mrp_TM"/>
</dbReference>
<evidence type="ECO:0000256" key="15">
    <source>
        <dbReference type="ARBA" id="ARBA00023128"/>
    </source>
</evidence>
<evidence type="ECO:0000256" key="3">
    <source>
        <dbReference type="ARBA" id="ARBA00007012"/>
    </source>
</evidence>